<dbReference type="AlphaFoldDB" id="A0A5S3X0A0"/>
<dbReference type="EMBL" id="PNCJ01000015">
    <property type="protein sequence ID" value="TMP37401.1"/>
    <property type="molecule type" value="Genomic_DNA"/>
</dbReference>
<feature type="chain" id="PRO_5024287973" description="DUF4932 domain-containing protein" evidence="1">
    <location>
        <begin position="24"/>
        <end position="321"/>
    </location>
</feature>
<protein>
    <recommendedName>
        <fullName evidence="4">DUF4932 domain-containing protein</fullName>
    </recommendedName>
</protein>
<evidence type="ECO:0000313" key="2">
    <source>
        <dbReference type="EMBL" id="TMP37401.1"/>
    </source>
</evidence>
<evidence type="ECO:0008006" key="4">
    <source>
        <dbReference type="Google" id="ProtNLM"/>
    </source>
</evidence>
<dbReference type="RefSeq" id="WP_138545039.1">
    <property type="nucleotide sequence ID" value="NZ_PNCJ01000015.1"/>
</dbReference>
<proteinExistence type="predicted"/>
<dbReference type="Proteomes" id="UP000306719">
    <property type="component" value="Unassembled WGS sequence"/>
</dbReference>
<sequence length="321" mass="36841">MNKIGLLAAMVSVVLHTPLSAQASEPSWHCNEQALVFRNKAEDNLHAYLSFLARNPSVFPRGLNDQDQQKWHAAIEQYRLLTSQPRYHPLFSDSELSELTQHLLDPNNVMTDLPVNNLTRDYFAVMSSYRDEIWPQHQAQNMAWTEQSIALLNEYGDGVCSRLSDIFGTDVIVVEQHQVSTVARPFAHAGAFTSGRNYFTFINTFQEGYKDWFALEMVFHEVAHTSFPDSPLYQTLKRQAKLQGKQEAFKSLWHPMLFYIVGEVTRQSLAAQGHNFVPYVAWKGLYKKRQDQLTKLARYLQPYIDGQVSQELAIKNLIDAL</sequence>
<accession>A0A5S3X0A0</accession>
<feature type="signal peptide" evidence="1">
    <location>
        <begin position="1"/>
        <end position="23"/>
    </location>
</feature>
<keyword evidence="1" id="KW-0732">Signal</keyword>
<evidence type="ECO:0000256" key="1">
    <source>
        <dbReference type="SAM" id="SignalP"/>
    </source>
</evidence>
<reference evidence="3" key="2">
    <citation type="submission" date="2019-06" db="EMBL/GenBank/DDBJ databases">
        <title>Co-occurence of chitin degradation, pigmentation and bioactivity in marine Pseudoalteromonas.</title>
        <authorList>
            <person name="Sonnenschein E.C."/>
            <person name="Bech P.K."/>
        </authorList>
    </citation>
    <scope>NUCLEOTIDE SEQUENCE [LARGE SCALE GENOMIC DNA]</scope>
    <source>
        <strain evidence="3">S2599</strain>
    </source>
</reference>
<dbReference type="OrthoDB" id="6282766at2"/>
<name>A0A5S3X0A0_9GAMM</name>
<gene>
    <name evidence="2" type="ORF">CWB98_11790</name>
</gene>
<comment type="caution">
    <text evidence="2">The sequence shown here is derived from an EMBL/GenBank/DDBJ whole genome shotgun (WGS) entry which is preliminary data.</text>
</comment>
<organism evidence="2 3">
    <name type="scientific">Pseudoalteromonas rubra</name>
    <dbReference type="NCBI Taxonomy" id="43658"/>
    <lineage>
        <taxon>Bacteria</taxon>
        <taxon>Pseudomonadati</taxon>
        <taxon>Pseudomonadota</taxon>
        <taxon>Gammaproteobacteria</taxon>
        <taxon>Alteromonadales</taxon>
        <taxon>Pseudoalteromonadaceae</taxon>
        <taxon>Pseudoalteromonas</taxon>
    </lineage>
</organism>
<evidence type="ECO:0000313" key="3">
    <source>
        <dbReference type="Proteomes" id="UP000306719"/>
    </source>
</evidence>
<reference evidence="2 3" key="1">
    <citation type="submission" date="2018-01" db="EMBL/GenBank/DDBJ databases">
        <authorList>
            <person name="Paulsen S."/>
            <person name="Gram L.K."/>
        </authorList>
    </citation>
    <scope>NUCLEOTIDE SEQUENCE [LARGE SCALE GENOMIC DNA]</scope>
    <source>
        <strain evidence="2 3">S2599</strain>
    </source>
</reference>